<comment type="caution">
    <text evidence="2">The sequence shown here is derived from an EMBL/GenBank/DDBJ whole genome shotgun (WGS) entry which is preliminary data.</text>
</comment>
<evidence type="ECO:0000313" key="2">
    <source>
        <dbReference type="EMBL" id="TNM66028.1"/>
    </source>
</evidence>
<sequence length="157" mass="17890">MPYSDFAYTPQNNDHDHGTDAQLLQAAHHLVDVYLVYLREHETAGDLFDTRELPASKGSLINAFRVVIATESRPGVRALLVKAGMTLAQFQENIGPRMSVRPAHQKEKPSDGHWRPEPSQIRRFDSALMRLGEDRTRLVQMFRHAADIAEHKPYYNA</sequence>
<gene>
    <name evidence="2" type="ORF">FHP24_07360</name>
</gene>
<name>A0A5C4XRS9_9HYPH</name>
<evidence type="ECO:0000256" key="1">
    <source>
        <dbReference type="SAM" id="MobiDB-lite"/>
    </source>
</evidence>
<proteinExistence type="predicted"/>
<dbReference type="AlphaFoldDB" id="A0A5C4XRS9"/>
<protein>
    <submittedName>
        <fullName evidence="2">Uncharacterized protein</fullName>
    </submittedName>
</protein>
<dbReference type="RefSeq" id="WP_139674962.1">
    <property type="nucleotide sequence ID" value="NZ_VDMN01000001.1"/>
</dbReference>
<accession>A0A5C4XRS9</accession>
<evidence type="ECO:0000313" key="3">
    <source>
        <dbReference type="Proteomes" id="UP000311605"/>
    </source>
</evidence>
<dbReference type="Proteomes" id="UP000311605">
    <property type="component" value="Unassembled WGS sequence"/>
</dbReference>
<dbReference type="OrthoDB" id="8404418at2"/>
<feature type="region of interest" description="Disordered" evidence="1">
    <location>
        <begin position="99"/>
        <end position="119"/>
    </location>
</feature>
<organism evidence="2 3">
    <name type="scientific">Aliirhizobium smilacinae</name>
    <dbReference type="NCBI Taxonomy" id="1395944"/>
    <lineage>
        <taxon>Bacteria</taxon>
        <taxon>Pseudomonadati</taxon>
        <taxon>Pseudomonadota</taxon>
        <taxon>Alphaproteobacteria</taxon>
        <taxon>Hyphomicrobiales</taxon>
        <taxon>Rhizobiaceae</taxon>
        <taxon>Aliirhizobium</taxon>
    </lineage>
</organism>
<keyword evidence="3" id="KW-1185">Reference proteome</keyword>
<dbReference type="EMBL" id="VDMN01000001">
    <property type="protein sequence ID" value="TNM66028.1"/>
    <property type="molecule type" value="Genomic_DNA"/>
</dbReference>
<feature type="compositionally biased region" description="Basic and acidic residues" evidence="1">
    <location>
        <begin position="104"/>
        <end position="119"/>
    </location>
</feature>
<reference evidence="2 3" key="1">
    <citation type="submission" date="2019-06" db="EMBL/GenBank/DDBJ databases">
        <title>The draft genome of Rhizobium smilacinae PTYR-5.</title>
        <authorList>
            <person name="Liu L."/>
            <person name="Li L."/>
            <person name="Zhang X."/>
        </authorList>
    </citation>
    <scope>NUCLEOTIDE SEQUENCE [LARGE SCALE GENOMIC DNA]</scope>
    <source>
        <strain evidence="2 3">PTYR-5</strain>
    </source>
</reference>